<dbReference type="Pfam" id="PF14368">
    <property type="entry name" value="LTP_2"/>
    <property type="match status" value="1"/>
</dbReference>
<feature type="chain" id="PRO_5003679674" description="Bifunctional inhibitor/plant lipid transfer protein/seed storage helical domain-containing protein" evidence="1">
    <location>
        <begin position="22"/>
        <end position="102"/>
    </location>
</feature>
<feature type="signal peptide" evidence="1">
    <location>
        <begin position="1"/>
        <end position="21"/>
    </location>
</feature>
<dbReference type="InterPro" id="IPR016140">
    <property type="entry name" value="Bifunc_inhib/LTP/seed_store"/>
</dbReference>
<dbReference type="Gene3D" id="1.10.110.10">
    <property type="entry name" value="Plant lipid-transfer and hydrophobic proteins"/>
    <property type="match status" value="1"/>
</dbReference>
<dbReference type="SUPFAM" id="SSF47699">
    <property type="entry name" value="Bifunctional inhibitor/lipid-transfer protein/seed storage 2S albumin"/>
    <property type="match status" value="1"/>
</dbReference>
<dbReference type="PANTHER" id="PTHR33122:SF43">
    <property type="entry name" value="BIFUNCTIONAL INHIBITOR_PLANT LIPID TRANSFER PROTEIN_SEED STORAGE HELICAL DOMAIN-CONTAINING PROTEIN"/>
    <property type="match status" value="1"/>
</dbReference>
<sequence>MAKVHWLVATTLLVALLLGGAQKAVSLCGIDSPKQLDLCREAITGKYPPKPKEKCCAVIRHANLTCLCGYKSLLPSVGISPTNALALPRKCGLKTPRQCKVA</sequence>
<evidence type="ECO:0000259" key="2">
    <source>
        <dbReference type="SMART" id="SM00499"/>
    </source>
</evidence>
<evidence type="ECO:0000313" key="3">
    <source>
        <dbReference type="EMBL" id="AFK43735.1"/>
    </source>
</evidence>
<dbReference type="InterPro" id="IPR039265">
    <property type="entry name" value="DIR1-like"/>
</dbReference>
<dbReference type="CDD" id="cd04660">
    <property type="entry name" value="nsLTP_like"/>
    <property type="match status" value="1"/>
</dbReference>
<evidence type="ECO:0000256" key="1">
    <source>
        <dbReference type="SAM" id="SignalP"/>
    </source>
</evidence>
<dbReference type="InterPro" id="IPR044741">
    <property type="entry name" value="NsLTP-like"/>
</dbReference>
<name>I3STZ3_LOTJA</name>
<dbReference type="EMBL" id="BT143941">
    <property type="protein sequence ID" value="AFK43735.1"/>
    <property type="molecule type" value="mRNA"/>
</dbReference>
<protein>
    <recommendedName>
        <fullName evidence="2">Bifunctional inhibitor/plant lipid transfer protein/seed storage helical domain-containing protein</fullName>
    </recommendedName>
</protein>
<keyword evidence="1" id="KW-0732">Signal</keyword>
<reference evidence="3" key="1">
    <citation type="submission" date="2012-05" db="EMBL/GenBank/DDBJ databases">
        <authorList>
            <person name="Krishnakumar V."/>
            <person name="Cheung F."/>
            <person name="Xiao Y."/>
            <person name="Chan A."/>
            <person name="Moskal W.A."/>
            <person name="Town C.D."/>
        </authorList>
    </citation>
    <scope>NUCLEOTIDE SEQUENCE</scope>
</reference>
<feature type="domain" description="Bifunctional inhibitor/plant lipid transfer protein/seed storage helical" evidence="2">
    <location>
        <begin position="28"/>
        <end position="99"/>
    </location>
</feature>
<dbReference type="SMART" id="SM00499">
    <property type="entry name" value="AAI"/>
    <property type="match status" value="1"/>
</dbReference>
<accession>I3STZ3</accession>
<dbReference type="InterPro" id="IPR036312">
    <property type="entry name" value="Bifun_inhib/LTP/seed_sf"/>
</dbReference>
<proteinExistence type="evidence at transcript level"/>
<organism evidence="3">
    <name type="scientific">Lotus japonicus</name>
    <name type="common">Lotus corniculatus var. japonicus</name>
    <dbReference type="NCBI Taxonomy" id="34305"/>
    <lineage>
        <taxon>Eukaryota</taxon>
        <taxon>Viridiplantae</taxon>
        <taxon>Streptophyta</taxon>
        <taxon>Embryophyta</taxon>
        <taxon>Tracheophyta</taxon>
        <taxon>Spermatophyta</taxon>
        <taxon>Magnoliopsida</taxon>
        <taxon>eudicotyledons</taxon>
        <taxon>Gunneridae</taxon>
        <taxon>Pentapetalae</taxon>
        <taxon>rosids</taxon>
        <taxon>fabids</taxon>
        <taxon>Fabales</taxon>
        <taxon>Fabaceae</taxon>
        <taxon>Papilionoideae</taxon>
        <taxon>50 kb inversion clade</taxon>
        <taxon>NPAAA clade</taxon>
        <taxon>Hologalegina</taxon>
        <taxon>robinioid clade</taxon>
        <taxon>Loteae</taxon>
        <taxon>Lotus</taxon>
    </lineage>
</organism>
<dbReference type="AlphaFoldDB" id="I3STZ3"/>
<dbReference type="PANTHER" id="PTHR33122">
    <property type="entry name" value="LIPID BINDING PROTEIN-RELATED"/>
    <property type="match status" value="1"/>
</dbReference>
<dbReference type="GO" id="GO:0009627">
    <property type="term" value="P:systemic acquired resistance"/>
    <property type="evidence" value="ECO:0007669"/>
    <property type="project" value="InterPro"/>
</dbReference>
<dbReference type="GO" id="GO:0005504">
    <property type="term" value="F:fatty acid binding"/>
    <property type="evidence" value="ECO:0007669"/>
    <property type="project" value="InterPro"/>
</dbReference>